<evidence type="ECO:0000313" key="2">
    <source>
        <dbReference type="Proteomes" id="UP000828924"/>
    </source>
</evidence>
<dbReference type="SUPFAM" id="SSF53335">
    <property type="entry name" value="S-adenosyl-L-methionine-dependent methyltransferases"/>
    <property type="match status" value="1"/>
</dbReference>
<keyword evidence="1" id="KW-0489">Methyltransferase</keyword>
<dbReference type="Pfam" id="PF02353">
    <property type="entry name" value="CMAS"/>
    <property type="match status" value="1"/>
</dbReference>
<dbReference type="EMBL" id="CP071872">
    <property type="protein sequence ID" value="UNM15593.1"/>
    <property type="molecule type" value="Genomic_DNA"/>
</dbReference>
<dbReference type="GO" id="GO:0032259">
    <property type="term" value="P:methylation"/>
    <property type="evidence" value="ECO:0007669"/>
    <property type="project" value="UniProtKB-KW"/>
</dbReference>
<dbReference type="InterPro" id="IPR029063">
    <property type="entry name" value="SAM-dependent_MTases_sf"/>
</dbReference>
<sequence>MSVSDNFTVVTGQEDDPYRSRVEQVYEENPQLWQKVLGESLFFHHGVYEGTDTSLEDAAKKYLDAQLELAGLAENGTHRVNRLLDVGCGWGGVMKYLAERFPTCRRLDGINVSTQQLGHAKRLLVEAGLESRGYLFLCNAQDIPLLPEPEQGYDLAIARGSIEHFTREVLDRTIAGLGQRVTRGGTVIIAAALYNDLDTYKSALDDTVDRLGCKYRKSPEQVTGLLRHYDFTVTDIRVLPNDDDAIRWFTEVQRNIDAHFPGSIPLQALREYQETASNMVAAVRSGQVSTYSIIAKRN</sequence>
<reference evidence="1 2" key="1">
    <citation type="submission" date="2021-03" db="EMBL/GenBank/DDBJ databases">
        <title>Complete genome of Streptomyces formicae strain 1H-GS9 (DSM 100524).</title>
        <authorList>
            <person name="Atanasov K.E."/>
            <person name="Altabella T."/>
            <person name="Ferrer A."/>
        </authorList>
    </citation>
    <scope>NUCLEOTIDE SEQUENCE [LARGE SCALE GENOMIC DNA]</scope>
    <source>
        <strain evidence="1 2">1H-GS9</strain>
    </source>
</reference>
<evidence type="ECO:0000313" key="1">
    <source>
        <dbReference type="EMBL" id="UNM15593.1"/>
    </source>
</evidence>
<protein>
    <submittedName>
        <fullName evidence="1">Class I SAM-dependent methyltransferase</fullName>
    </submittedName>
</protein>
<dbReference type="CDD" id="cd02440">
    <property type="entry name" value="AdoMet_MTases"/>
    <property type="match status" value="1"/>
</dbReference>
<dbReference type="PANTHER" id="PTHR43667">
    <property type="entry name" value="CYCLOPROPANE-FATTY-ACYL-PHOSPHOLIPID SYNTHASE"/>
    <property type="match status" value="1"/>
</dbReference>
<dbReference type="Proteomes" id="UP000828924">
    <property type="component" value="Chromosome"/>
</dbReference>
<dbReference type="Gene3D" id="3.40.50.150">
    <property type="entry name" value="Vaccinia Virus protein VP39"/>
    <property type="match status" value="1"/>
</dbReference>
<keyword evidence="1" id="KW-0808">Transferase</keyword>
<keyword evidence="2" id="KW-1185">Reference proteome</keyword>
<dbReference type="RefSeq" id="WP_242337478.1">
    <property type="nucleotide sequence ID" value="NZ_CP071872.1"/>
</dbReference>
<dbReference type="PANTHER" id="PTHR43667:SF2">
    <property type="entry name" value="FATTY ACID C-METHYL TRANSFERASE"/>
    <property type="match status" value="1"/>
</dbReference>
<dbReference type="InterPro" id="IPR050723">
    <property type="entry name" value="CFA/CMAS"/>
</dbReference>
<accession>A0ABY3X0Q7</accession>
<organism evidence="1 2">
    <name type="scientific">Streptomyces formicae</name>
    <dbReference type="NCBI Taxonomy" id="1616117"/>
    <lineage>
        <taxon>Bacteria</taxon>
        <taxon>Bacillati</taxon>
        <taxon>Actinomycetota</taxon>
        <taxon>Actinomycetes</taxon>
        <taxon>Kitasatosporales</taxon>
        <taxon>Streptomycetaceae</taxon>
        <taxon>Streptomyces</taxon>
    </lineage>
</organism>
<name>A0ABY3X0Q7_9ACTN</name>
<dbReference type="GO" id="GO:0008168">
    <property type="term" value="F:methyltransferase activity"/>
    <property type="evidence" value="ECO:0007669"/>
    <property type="project" value="UniProtKB-KW"/>
</dbReference>
<proteinExistence type="predicted"/>
<gene>
    <name evidence="1" type="ORF">J4032_32730</name>
</gene>